<evidence type="ECO:0000313" key="2">
    <source>
        <dbReference type="Proteomes" id="UP000013964"/>
    </source>
</evidence>
<reference evidence="1 2" key="1">
    <citation type="journal article" date="2013" name="Genome Biol. Evol.">
        <title>Complete genomes of two dipteran-associated spiroplasmas provided insights into the origin, dynamics, and impacts of viral invasion in spiroplasma.</title>
        <authorList>
            <person name="Ku C."/>
            <person name="Lo W.S."/>
            <person name="Chen L.L."/>
            <person name="Kuo C.H."/>
        </authorList>
    </citation>
    <scope>NUCLEOTIDE SEQUENCE [LARGE SCALE GENOMIC DNA]</scope>
    <source>
        <strain evidence="1 2">DF-1</strain>
    </source>
</reference>
<protein>
    <submittedName>
        <fullName evidence="1">Uncharacterized protein</fullName>
    </submittedName>
</protein>
<dbReference type="EMBL" id="CP005077">
    <property type="protein sequence ID" value="AGM25109.1"/>
    <property type="molecule type" value="Genomic_DNA"/>
</dbReference>
<dbReference type="AlphaFoldDB" id="R4UB27"/>
<dbReference type="KEGG" id="scr:SCHRY_v1c05310"/>
<sequence length="143" mass="17614">MPKLELKSRHVYRLKDESLICIDRSHKKRLFFNSRNENSNYLYYRIYFEDQVADIANRKEYVLLKNIKLNNKSLYLFTNELYLLDLNETPEPLIIDEVHIRLNDHLLSYSKELTQQYNKNLLEQLINNEEEEYRQKRTKRKNR</sequence>
<gene>
    <name evidence="1" type="ORF">SCHRY_v1c05310</name>
</gene>
<dbReference type="HOGENOM" id="CLU_1804987_0_0_14"/>
<organism evidence="1 2">
    <name type="scientific">Spiroplasma chrysopicola DF-1</name>
    <dbReference type="NCBI Taxonomy" id="1276227"/>
    <lineage>
        <taxon>Bacteria</taxon>
        <taxon>Bacillati</taxon>
        <taxon>Mycoplasmatota</taxon>
        <taxon>Mollicutes</taxon>
        <taxon>Entomoplasmatales</taxon>
        <taxon>Spiroplasmataceae</taxon>
        <taxon>Spiroplasma</taxon>
    </lineage>
</organism>
<evidence type="ECO:0000313" key="1">
    <source>
        <dbReference type="EMBL" id="AGM25109.1"/>
    </source>
</evidence>
<proteinExistence type="predicted"/>
<accession>R4UB27</accession>
<keyword evidence="2" id="KW-1185">Reference proteome</keyword>
<dbReference type="STRING" id="1276227.SCHRY_v1c05310"/>
<dbReference type="PATRIC" id="fig|1276227.3.peg.532"/>
<dbReference type="OrthoDB" id="389414at2"/>
<dbReference type="RefSeq" id="WP_016338934.1">
    <property type="nucleotide sequence ID" value="NC_021280.1"/>
</dbReference>
<name>R4UB27_9MOLU</name>
<dbReference type="Proteomes" id="UP000013964">
    <property type="component" value="Chromosome"/>
</dbReference>